<evidence type="ECO:0000313" key="2">
    <source>
        <dbReference type="Proteomes" id="UP000001304"/>
    </source>
</evidence>
<dbReference type="AlphaFoldDB" id="E0SR27"/>
<dbReference type="SUPFAM" id="SSF101307">
    <property type="entry name" value="YutG-like"/>
    <property type="match status" value="1"/>
</dbReference>
<dbReference type="Pfam" id="PF01955">
    <property type="entry name" value="CbiZ"/>
    <property type="match status" value="1"/>
</dbReference>
<dbReference type="HOGENOM" id="CLU_833194_0_0_2"/>
<dbReference type="EMBL" id="CP002098">
    <property type="protein sequence ID" value="ADM27176.1"/>
    <property type="molecule type" value="Genomic_DNA"/>
</dbReference>
<reference evidence="1 2" key="1">
    <citation type="journal article" date="2010" name="Stand. Genomic Sci.">
        <title>Complete genome sequence of Ignisphaera aggregans type strain (AQ1.S1).</title>
        <authorList>
            <person name="Goker M."/>
            <person name="Held B."/>
            <person name="Lapidus A."/>
            <person name="Nolan M."/>
            <person name="Spring S."/>
            <person name="Yasawong M."/>
            <person name="Lucas S."/>
            <person name="Glavina Del Rio T."/>
            <person name="Tice H."/>
            <person name="Cheng J.F."/>
            <person name="Goodwin L."/>
            <person name="Tapia R."/>
            <person name="Pitluck S."/>
            <person name="Liolios K."/>
            <person name="Ivanova N."/>
            <person name="Mavromatis K."/>
            <person name="Mikhailova N."/>
            <person name="Pati A."/>
            <person name="Chen A."/>
            <person name="Palaniappan K."/>
            <person name="Brambilla E."/>
            <person name="Land M."/>
            <person name="Hauser L."/>
            <person name="Chang Y.J."/>
            <person name="Jeffries C.D."/>
            <person name="Brettin T."/>
            <person name="Detter J.C."/>
            <person name="Han C."/>
            <person name="Rohde M."/>
            <person name="Sikorski J."/>
            <person name="Woyke T."/>
            <person name="Bristow J."/>
            <person name="Eisen J.A."/>
            <person name="Markowitz V."/>
            <person name="Hugenholtz P."/>
            <person name="Kyrpides N.C."/>
            <person name="Klenk H.P."/>
        </authorList>
    </citation>
    <scope>NUCLEOTIDE SEQUENCE [LARGE SCALE GENOMIC DNA]</scope>
    <source>
        <strain evidence="2">DSM 17230 / JCM 13409 / AQ1.S1</strain>
    </source>
</reference>
<dbReference type="KEGG" id="iag:Igag_0330"/>
<dbReference type="Proteomes" id="UP000001304">
    <property type="component" value="Chromosome"/>
</dbReference>
<proteinExistence type="predicted"/>
<keyword evidence="2" id="KW-1185">Reference proteome</keyword>
<dbReference type="PANTHER" id="PTHR35336:SF5">
    <property type="entry name" value="ADENOSYLCOBINAMIDE AMIDOHYDROLASE"/>
    <property type="match status" value="1"/>
</dbReference>
<dbReference type="GO" id="GO:0006629">
    <property type="term" value="P:lipid metabolic process"/>
    <property type="evidence" value="ECO:0007669"/>
    <property type="project" value="InterPro"/>
</dbReference>
<dbReference type="InterPro" id="IPR036681">
    <property type="entry name" value="PgpA-like_sf"/>
</dbReference>
<dbReference type="STRING" id="583356.Igag_0330"/>
<dbReference type="GO" id="GO:0008962">
    <property type="term" value="F:phosphatidylglycerophosphatase activity"/>
    <property type="evidence" value="ECO:0007669"/>
    <property type="project" value="InterPro"/>
</dbReference>
<sequence length="362" mass="40769">MKIEYIDNNTILIRLPNPMKILSTVYIVSSNGYVENIVFRFVSKDFYVENLVDYYKSIAREISIENAVIFITATSIENFIHTRIDEIDTDIFMTIGLEPAVCIETKVFKPITISTINIAVVIRQPLTDNAMVDLLRTITEAKCLASSDIMLRCRTRSSGTVTDAIAVLKPLDIGEEILFAGMATTIGNTIARAVHRAIVSKALDRKNMFSYLTGLSEEEFLDLFRELYRYMPIPNISDEKAIEIVKMLLHKILSDPNTWSFIVAARELDLHGLVGTIPNISLEEFARDSPRIIADEIIGMALAMYIAGIKGLFSMYWVERLKEKNILSHNVLGVFEDDVISALLGSLYTLLYEYIQGGTIDV</sequence>
<organism evidence="1 2">
    <name type="scientific">Ignisphaera aggregans (strain DSM 17230 / JCM 13409 / AQ1.S1)</name>
    <dbReference type="NCBI Taxonomy" id="583356"/>
    <lineage>
        <taxon>Archaea</taxon>
        <taxon>Thermoproteota</taxon>
        <taxon>Thermoprotei</taxon>
        <taxon>Desulfurococcales</taxon>
        <taxon>Desulfurococcaceae</taxon>
        <taxon>Ignisphaera</taxon>
    </lineage>
</organism>
<protein>
    <recommendedName>
        <fullName evidence="3">YutG/PgpA domain-containing protein</fullName>
    </recommendedName>
</protein>
<evidence type="ECO:0008006" key="3">
    <source>
        <dbReference type="Google" id="ProtNLM"/>
    </source>
</evidence>
<dbReference type="NCBIfam" id="NF038002">
    <property type="entry name" value="bifunc_CbiS"/>
    <property type="match status" value="1"/>
</dbReference>
<evidence type="ECO:0000313" key="1">
    <source>
        <dbReference type="EMBL" id="ADM27176.1"/>
    </source>
</evidence>
<dbReference type="BioCyc" id="IAGG583356:GHAH-339-MONOMER"/>
<dbReference type="Gene3D" id="1.10.3760.10">
    <property type="entry name" value="PgpA-like"/>
    <property type="match status" value="1"/>
</dbReference>
<dbReference type="InterPro" id="IPR052209">
    <property type="entry name" value="CbiZ"/>
</dbReference>
<dbReference type="PANTHER" id="PTHR35336">
    <property type="entry name" value="ADENOSYLCOBINAMIDE AMIDOHYDROLASE"/>
    <property type="match status" value="1"/>
</dbReference>
<name>E0SR27_IGNAA</name>
<accession>E0SR27</accession>
<dbReference type="InterPro" id="IPR002808">
    <property type="entry name" value="AdoCbi_amidolase"/>
</dbReference>
<gene>
    <name evidence="1" type="ordered locus">Igag_0330</name>
</gene>